<evidence type="ECO:0000313" key="2">
    <source>
        <dbReference type="EMBL" id="CAE4603167.1"/>
    </source>
</evidence>
<dbReference type="AlphaFoldDB" id="A0A7S4R4F5"/>
<sequence length="579" mass="63532">MAGRCGVRLKVPQGGHNLSFEAFTRGSPHGSAYDSFARSPALRRSTSATAVGPRTGTPTGQRPVHTSSSVPRRKPCAYESTPPVAYVTPERGSSLQHRADALQLESRLTERLREHSLSSTEVTRRPAPAVDPRRHLHHWSGNPFQDESCYSRGSFQQERRGPPPWQRGAEAHYSRPMPPAPSYDTYSSGHAAASQSAVVDESSVSESRLKIYSDLFEEVIERDRVFGSLLRKIKTAYDMLLVRGGEQEVPPMPPQVPAMGVLPPGPPPLGSENPWVPDVSQSSAMGRPGGGPHSNEPTTRAEDGIQTWEMHRENRVLKDLVERLHLELEEAVKREHRWKQKVAKLKVRAEHSGSGVRPPMPQESWAVGYQKGMQAVQMPAMQAPPEEAASGPSKAPSAPALRTFHASRREPVGAAAAQQEPEAANEGLLNQGGLLSLSSISPQTSGNPAPEAAECTLGSCESARSTDSGMLPQRPTRRHVVKPSHVPALDFTRLQQHLEEEEEEEYQGEGGEEVCAGEEERYAEGPGDMHAEHEMHVEGGYSPDALQERHFPMYDLVCDPRGQHPRHLQWEPGPEGHLN</sequence>
<feature type="region of interest" description="Disordered" evidence="1">
    <location>
        <begin position="29"/>
        <end position="94"/>
    </location>
</feature>
<feature type="region of interest" description="Disordered" evidence="1">
    <location>
        <begin position="265"/>
        <end position="300"/>
    </location>
</feature>
<evidence type="ECO:0000256" key="1">
    <source>
        <dbReference type="SAM" id="MobiDB-lite"/>
    </source>
</evidence>
<reference evidence="2" key="1">
    <citation type="submission" date="2021-01" db="EMBL/GenBank/DDBJ databases">
        <authorList>
            <person name="Corre E."/>
            <person name="Pelletier E."/>
            <person name="Niang G."/>
            <person name="Scheremetjew M."/>
            <person name="Finn R."/>
            <person name="Kale V."/>
            <person name="Holt S."/>
            <person name="Cochrane G."/>
            <person name="Meng A."/>
            <person name="Brown T."/>
            <person name="Cohen L."/>
        </authorList>
    </citation>
    <scope>NUCLEOTIDE SEQUENCE</scope>
    <source>
        <strain evidence="2">CCMP3105</strain>
    </source>
</reference>
<proteinExistence type="predicted"/>
<gene>
    <name evidence="2" type="ORF">AMON00008_LOCUS30043</name>
</gene>
<name>A0A7S4R4F5_9DINO</name>
<feature type="region of interest" description="Disordered" evidence="1">
    <location>
        <begin position="111"/>
        <end position="188"/>
    </location>
</feature>
<feature type="region of interest" description="Disordered" evidence="1">
    <location>
        <begin position="439"/>
        <end position="458"/>
    </location>
</feature>
<feature type="region of interest" description="Disordered" evidence="1">
    <location>
        <begin position="380"/>
        <end position="399"/>
    </location>
</feature>
<protein>
    <submittedName>
        <fullName evidence="2">Uncharacterized protein</fullName>
    </submittedName>
</protein>
<organism evidence="2">
    <name type="scientific">Alexandrium monilatum</name>
    <dbReference type="NCBI Taxonomy" id="311494"/>
    <lineage>
        <taxon>Eukaryota</taxon>
        <taxon>Sar</taxon>
        <taxon>Alveolata</taxon>
        <taxon>Dinophyceae</taxon>
        <taxon>Gonyaulacales</taxon>
        <taxon>Pyrocystaceae</taxon>
        <taxon>Alexandrium</taxon>
    </lineage>
</organism>
<dbReference type="EMBL" id="HBNR01043206">
    <property type="protein sequence ID" value="CAE4603167.1"/>
    <property type="molecule type" value="Transcribed_RNA"/>
</dbReference>
<accession>A0A7S4R4F5</accession>
<feature type="compositionally biased region" description="Polar residues" evidence="1">
    <location>
        <begin position="56"/>
        <end position="70"/>
    </location>
</feature>